<evidence type="ECO:0000313" key="3">
    <source>
        <dbReference type="EMBL" id="CAF4084016.1"/>
    </source>
</evidence>
<dbReference type="Proteomes" id="UP000663882">
    <property type="component" value="Unassembled WGS sequence"/>
</dbReference>
<dbReference type="EMBL" id="CAJOAX010010940">
    <property type="protein sequence ID" value="CAF4084016.1"/>
    <property type="molecule type" value="Genomic_DNA"/>
</dbReference>
<accession>A0A815J8C0</accession>
<protein>
    <submittedName>
        <fullName evidence="1">Uncharacterized protein</fullName>
    </submittedName>
</protein>
<sequence length="59" mass="6945">PLHFVRIFVGNQSVTNLLNLQQRIEPRPNRFIAEQMAPCLSQQEYILFNVPISEDDFEQ</sequence>
<dbReference type="EMBL" id="CAJNOO010004278">
    <property type="protein sequence ID" value="CAF1375723.1"/>
    <property type="molecule type" value="Genomic_DNA"/>
</dbReference>
<name>A0A815J8C0_9BILA</name>
<dbReference type="EMBL" id="CAJOBE010000607">
    <property type="protein sequence ID" value="CAF3665220.1"/>
    <property type="molecule type" value="Genomic_DNA"/>
</dbReference>
<feature type="non-terminal residue" evidence="1">
    <location>
        <position position="59"/>
    </location>
</feature>
<dbReference type="AlphaFoldDB" id="A0A815J8C0"/>
<gene>
    <name evidence="2" type="ORF">FNK824_LOCUS6818</name>
    <name evidence="3" type="ORF">OTI717_LOCUS33343</name>
    <name evidence="1" type="ORF">RFH988_LOCUS33580</name>
</gene>
<comment type="caution">
    <text evidence="1">The sequence shown here is derived from an EMBL/GenBank/DDBJ whole genome shotgun (WGS) entry which is preliminary data.</text>
</comment>
<dbReference type="OrthoDB" id="9989103at2759"/>
<evidence type="ECO:0000313" key="4">
    <source>
        <dbReference type="Proteomes" id="UP000663882"/>
    </source>
</evidence>
<organism evidence="1 4">
    <name type="scientific">Rotaria sordida</name>
    <dbReference type="NCBI Taxonomy" id="392033"/>
    <lineage>
        <taxon>Eukaryota</taxon>
        <taxon>Metazoa</taxon>
        <taxon>Spiralia</taxon>
        <taxon>Gnathifera</taxon>
        <taxon>Rotifera</taxon>
        <taxon>Eurotatoria</taxon>
        <taxon>Bdelloidea</taxon>
        <taxon>Philodinida</taxon>
        <taxon>Philodinidae</taxon>
        <taxon>Rotaria</taxon>
    </lineage>
</organism>
<reference evidence="1" key="1">
    <citation type="submission" date="2021-02" db="EMBL/GenBank/DDBJ databases">
        <authorList>
            <person name="Nowell W R."/>
        </authorList>
    </citation>
    <scope>NUCLEOTIDE SEQUENCE</scope>
</reference>
<evidence type="ECO:0000313" key="1">
    <source>
        <dbReference type="EMBL" id="CAF1375723.1"/>
    </source>
</evidence>
<dbReference type="Proteomes" id="UP000663823">
    <property type="component" value="Unassembled WGS sequence"/>
</dbReference>
<evidence type="ECO:0000313" key="2">
    <source>
        <dbReference type="EMBL" id="CAF3665220.1"/>
    </source>
</evidence>
<proteinExistence type="predicted"/>
<dbReference type="Proteomes" id="UP000663874">
    <property type="component" value="Unassembled WGS sequence"/>
</dbReference>